<dbReference type="GO" id="GO:0016036">
    <property type="term" value="P:cellular response to phosphate starvation"/>
    <property type="evidence" value="ECO:0007669"/>
    <property type="project" value="InterPro"/>
</dbReference>
<evidence type="ECO:0000313" key="9">
    <source>
        <dbReference type="EMBL" id="SPS05335.1"/>
    </source>
</evidence>
<dbReference type="PANTHER" id="PTHR37819">
    <property type="entry name" value="PROTEIN PSIE"/>
    <property type="match status" value="1"/>
</dbReference>
<keyword evidence="6 8" id="KW-1133">Transmembrane helix</keyword>
<sequence length="148" mass="16980">MNDFKKPTIRKFNQRLLSLVEHLGLLVIAIATVFAMVSETMTMVRAAQVTLTDLLLLFLYLEVLAMVGLYYHSGKLPVRFPLYIGMVALARYLILDMKAMDNWRMLAITLSILLLTLAVFLIRFGHVRYPYSGDESLAELRHTERSQD</sequence>
<dbReference type="GO" id="GO:0005886">
    <property type="term" value="C:plasma membrane"/>
    <property type="evidence" value="ECO:0007669"/>
    <property type="project" value="UniProtKB-SubCell"/>
</dbReference>
<dbReference type="InterPro" id="IPR009315">
    <property type="entry name" value="P_starv_induced_PsiE"/>
</dbReference>
<evidence type="ECO:0000256" key="1">
    <source>
        <dbReference type="ARBA" id="ARBA00004429"/>
    </source>
</evidence>
<evidence type="ECO:0000256" key="7">
    <source>
        <dbReference type="ARBA" id="ARBA00023136"/>
    </source>
</evidence>
<accession>A0A2X0SK73</accession>
<feature type="transmembrane region" description="Helical" evidence="8">
    <location>
        <begin position="49"/>
        <end position="70"/>
    </location>
</feature>
<keyword evidence="5 8" id="KW-0812">Transmembrane</keyword>
<dbReference type="PIRSF" id="PIRSF029598">
    <property type="entry name" value="PsiE"/>
    <property type="match status" value="1"/>
</dbReference>
<comment type="subcellular location">
    <subcellularLocation>
        <location evidence="1">Cell inner membrane</location>
        <topology evidence="1">Multi-pass membrane protein</topology>
    </subcellularLocation>
</comment>
<evidence type="ECO:0000256" key="8">
    <source>
        <dbReference type="SAM" id="Phobius"/>
    </source>
</evidence>
<feature type="transmembrane region" description="Helical" evidence="8">
    <location>
        <begin position="76"/>
        <end position="94"/>
    </location>
</feature>
<proteinExistence type="inferred from homology"/>
<protein>
    <recommendedName>
        <fullName evidence="3">Protein PsiE</fullName>
    </recommendedName>
</protein>
<comment type="similarity">
    <text evidence="2">Belongs to the PsiE family.</text>
</comment>
<keyword evidence="7 8" id="KW-0472">Membrane</keyword>
<evidence type="ECO:0000256" key="6">
    <source>
        <dbReference type="ARBA" id="ARBA00022989"/>
    </source>
</evidence>
<dbReference type="PANTHER" id="PTHR37819:SF1">
    <property type="entry name" value="PROTEIN PSIE"/>
    <property type="match status" value="1"/>
</dbReference>
<organism evidence="9">
    <name type="scientific">Candidatus Nitrotoga fabula</name>
    <dbReference type="NCBI Taxonomy" id="2182327"/>
    <lineage>
        <taxon>Bacteria</taxon>
        <taxon>Pseudomonadati</taxon>
        <taxon>Pseudomonadota</taxon>
        <taxon>Betaproteobacteria</taxon>
        <taxon>Nitrosomonadales</taxon>
        <taxon>Gallionellaceae</taxon>
        <taxon>Candidatus Nitrotoga</taxon>
    </lineage>
</organism>
<keyword evidence="4" id="KW-1003">Cell membrane</keyword>
<feature type="transmembrane region" description="Helical" evidence="8">
    <location>
        <begin position="106"/>
        <end position="125"/>
    </location>
</feature>
<dbReference type="AlphaFoldDB" id="A0A2X0SK73"/>
<reference evidence="9" key="1">
    <citation type="submission" date="2018-05" db="EMBL/GenBank/DDBJ databases">
        <authorList>
            <person name="Lanie J.A."/>
            <person name="Ng W.-L."/>
            <person name="Kazmierczak K.M."/>
            <person name="Andrzejewski T.M."/>
            <person name="Davidsen T.M."/>
            <person name="Wayne K.J."/>
            <person name="Tettelin H."/>
            <person name="Glass J.I."/>
            <person name="Rusch D."/>
            <person name="Podicherti R."/>
            <person name="Tsui H.-C.T."/>
            <person name="Winkler M.E."/>
        </authorList>
    </citation>
    <scope>NUCLEOTIDE SEQUENCE</scope>
    <source>
        <strain evidence="9">KNB</strain>
    </source>
</reference>
<dbReference type="Pfam" id="PF06146">
    <property type="entry name" value="PsiE"/>
    <property type="match status" value="1"/>
</dbReference>
<evidence type="ECO:0000256" key="2">
    <source>
        <dbReference type="ARBA" id="ARBA00005632"/>
    </source>
</evidence>
<evidence type="ECO:0000256" key="4">
    <source>
        <dbReference type="ARBA" id="ARBA00022475"/>
    </source>
</evidence>
<evidence type="ECO:0000256" key="3">
    <source>
        <dbReference type="ARBA" id="ARBA00021903"/>
    </source>
</evidence>
<gene>
    <name evidence="9" type="ORF">NITFAB_0925</name>
</gene>
<dbReference type="EMBL" id="LS423452">
    <property type="protein sequence ID" value="SPS05335.1"/>
    <property type="molecule type" value="Genomic_DNA"/>
</dbReference>
<dbReference type="InterPro" id="IPR020948">
    <property type="entry name" value="P_starv_induced_PsiE-like"/>
</dbReference>
<feature type="transmembrane region" description="Helical" evidence="8">
    <location>
        <begin position="16"/>
        <end position="37"/>
    </location>
</feature>
<name>A0A2X0SK73_9PROT</name>
<evidence type="ECO:0000256" key="5">
    <source>
        <dbReference type="ARBA" id="ARBA00022692"/>
    </source>
</evidence>